<proteinExistence type="predicted"/>
<evidence type="ECO:0000313" key="1">
    <source>
        <dbReference type="EMBL" id="GFR05655.1"/>
    </source>
</evidence>
<organism evidence="1 2">
    <name type="scientific">Trichonephila clavata</name>
    <name type="common">Joro spider</name>
    <name type="synonym">Nephila clavata</name>
    <dbReference type="NCBI Taxonomy" id="2740835"/>
    <lineage>
        <taxon>Eukaryota</taxon>
        <taxon>Metazoa</taxon>
        <taxon>Ecdysozoa</taxon>
        <taxon>Arthropoda</taxon>
        <taxon>Chelicerata</taxon>
        <taxon>Arachnida</taxon>
        <taxon>Araneae</taxon>
        <taxon>Araneomorphae</taxon>
        <taxon>Entelegynae</taxon>
        <taxon>Araneoidea</taxon>
        <taxon>Nephilidae</taxon>
        <taxon>Trichonephila</taxon>
    </lineage>
</organism>
<dbReference type="EMBL" id="BMAO01015997">
    <property type="protein sequence ID" value="GFR05655.1"/>
    <property type="molecule type" value="Genomic_DNA"/>
</dbReference>
<protein>
    <submittedName>
        <fullName evidence="1">Uncharacterized protein</fullName>
    </submittedName>
</protein>
<gene>
    <name evidence="1" type="ORF">TNCT_503741</name>
</gene>
<comment type="caution">
    <text evidence="1">The sequence shown here is derived from an EMBL/GenBank/DDBJ whole genome shotgun (WGS) entry which is preliminary data.</text>
</comment>
<reference evidence="1" key="1">
    <citation type="submission" date="2020-07" db="EMBL/GenBank/DDBJ databases">
        <title>Multicomponent nature underlies the extraordinary mechanical properties of spider dragline silk.</title>
        <authorList>
            <person name="Kono N."/>
            <person name="Nakamura H."/>
            <person name="Mori M."/>
            <person name="Yoshida Y."/>
            <person name="Ohtoshi R."/>
            <person name="Malay A.D."/>
            <person name="Moran D.A.P."/>
            <person name="Tomita M."/>
            <person name="Numata K."/>
            <person name="Arakawa K."/>
        </authorList>
    </citation>
    <scope>NUCLEOTIDE SEQUENCE</scope>
</reference>
<name>A0A8X6IJ03_TRICU</name>
<sequence>MTVPAETQVTTYTRPEYDEYDKNDGVNIVRYLFHLVDLKKSASENDKILSLPKRKIKYEKRKKLRKLDFNCVSFKWKGTQSYDKVNSSNT</sequence>
<dbReference type="AlphaFoldDB" id="A0A8X6IJ03"/>
<keyword evidence="2" id="KW-1185">Reference proteome</keyword>
<evidence type="ECO:0000313" key="2">
    <source>
        <dbReference type="Proteomes" id="UP000887116"/>
    </source>
</evidence>
<accession>A0A8X6IJ03</accession>
<dbReference type="Proteomes" id="UP000887116">
    <property type="component" value="Unassembled WGS sequence"/>
</dbReference>